<feature type="region of interest" description="Disordered" evidence="1">
    <location>
        <begin position="1"/>
        <end position="95"/>
    </location>
</feature>
<sequence>MHSAPSPFSIRTPAPRRVRPSPTRFSLDGRPSAIPPPSVGTETSISRCSPPRDVPPCLMSPIRLPERRARPPCPSSPTPQCTSGRRRRSAYATRSSGRSRHCRLSDCSIVCSGPATFDKIPWISMLDAEPEDDRIIPLNLSDLPIRPCAKDSSTISGPGPIRSRKSSLRSTPFPTDLTQLATPELVPTTAFDSPLTELPFSLDSPADDDVLKTPPMRPSVLPVDAGFHRLMPLAFADVHAEENWWQREPSSP</sequence>
<gene>
    <name evidence="2" type="ORF">A7U60_g8941</name>
</gene>
<comment type="caution">
    <text evidence="2">The sequence shown here is derived from an EMBL/GenBank/DDBJ whole genome shotgun (WGS) entry which is preliminary data.</text>
</comment>
<organism evidence="2 3">
    <name type="scientific">Sanghuangporus baumii</name>
    <name type="common">Phellinus baumii</name>
    <dbReference type="NCBI Taxonomy" id="108892"/>
    <lineage>
        <taxon>Eukaryota</taxon>
        <taxon>Fungi</taxon>
        <taxon>Dikarya</taxon>
        <taxon>Basidiomycota</taxon>
        <taxon>Agaricomycotina</taxon>
        <taxon>Agaricomycetes</taxon>
        <taxon>Hymenochaetales</taxon>
        <taxon>Hymenochaetaceae</taxon>
        <taxon>Sanghuangporus</taxon>
    </lineage>
</organism>
<keyword evidence="3" id="KW-1185">Reference proteome</keyword>
<accession>A0A9Q5HR33</accession>
<dbReference type="OrthoDB" id="3204463at2759"/>
<dbReference type="Proteomes" id="UP000757232">
    <property type="component" value="Unassembled WGS sequence"/>
</dbReference>
<proteinExistence type="predicted"/>
<evidence type="ECO:0000256" key="1">
    <source>
        <dbReference type="SAM" id="MobiDB-lite"/>
    </source>
</evidence>
<evidence type="ECO:0000313" key="2">
    <source>
        <dbReference type="EMBL" id="OCB84262.1"/>
    </source>
</evidence>
<reference evidence="2" key="1">
    <citation type="submission" date="2016-06" db="EMBL/GenBank/DDBJ databases">
        <title>Draft Genome sequence of the fungus Inonotus baumii.</title>
        <authorList>
            <person name="Zhu H."/>
            <person name="Lin W."/>
        </authorList>
    </citation>
    <scope>NUCLEOTIDE SEQUENCE</scope>
    <source>
        <strain evidence="2">821</strain>
    </source>
</reference>
<evidence type="ECO:0000313" key="3">
    <source>
        <dbReference type="Proteomes" id="UP000757232"/>
    </source>
</evidence>
<feature type="region of interest" description="Disordered" evidence="1">
    <location>
        <begin position="149"/>
        <end position="172"/>
    </location>
</feature>
<dbReference type="EMBL" id="LNZH02000216">
    <property type="protein sequence ID" value="OCB84262.1"/>
    <property type="molecule type" value="Genomic_DNA"/>
</dbReference>
<protein>
    <submittedName>
        <fullName evidence="2">Uncharacterized protein</fullName>
    </submittedName>
</protein>
<name>A0A9Q5HR33_SANBA</name>
<dbReference type="AlphaFoldDB" id="A0A9Q5HR33"/>